<gene>
    <name evidence="2" type="ORF">GLOTRDRAFT_19773</name>
</gene>
<proteinExistence type="predicted"/>
<dbReference type="InterPro" id="IPR009349">
    <property type="entry name" value="TRIP4/RQT4_C2HC5_Znf"/>
</dbReference>
<feature type="non-terminal residue" evidence="2">
    <location>
        <position position="1"/>
    </location>
</feature>
<protein>
    <recommendedName>
        <fullName evidence="1">TRIP4/RQT4 C2HC5-type zinc finger domain-containing protein</fullName>
    </recommendedName>
</protein>
<dbReference type="EMBL" id="KB469300">
    <property type="protein sequence ID" value="EPQ56772.1"/>
    <property type="molecule type" value="Genomic_DNA"/>
</dbReference>
<feature type="non-terminal residue" evidence="2">
    <location>
        <position position="95"/>
    </location>
</feature>
<dbReference type="HOGENOM" id="CLU_2391878_0_0_1"/>
<dbReference type="GO" id="GO:0072344">
    <property type="term" value="P:rescue of stalled ribosome"/>
    <property type="evidence" value="ECO:0007669"/>
    <property type="project" value="InterPro"/>
</dbReference>
<dbReference type="GO" id="GO:0005634">
    <property type="term" value="C:nucleus"/>
    <property type="evidence" value="ECO:0007669"/>
    <property type="project" value="InterPro"/>
</dbReference>
<dbReference type="GO" id="GO:0008270">
    <property type="term" value="F:zinc ion binding"/>
    <property type="evidence" value="ECO:0007669"/>
    <property type="project" value="InterPro"/>
</dbReference>
<organism evidence="2 3">
    <name type="scientific">Gloeophyllum trabeum (strain ATCC 11539 / FP-39264 / Madison 617)</name>
    <name type="common">Brown rot fungus</name>
    <dbReference type="NCBI Taxonomy" id="670483"/>
    <lineage>
        <taxon>Eukaryota</taxon>
        <taxon>Fungi</taxon>
        <taxon>Dikarya</taxon>
        <taxon>Basidiomycota</taxon>
        <taxon>Agaricomycotina</taxon>
        <taxon>Agaricomycetes</taxon>
        <taxon>Gloeophyllales</taxon>
        <taxon>Gloeophyllaceae</taxon>
        <taxon>Gloeophyllum</taxon>
    </lineage>
</organism>
<dbReference type="OrthoDB" id="338816at2759"/>
<keyword evidence="3" id="KW-1185">Reference proteome</keyword>
<dbReference type="KEGG" id="gtr:GLOTRDRAFT_19773"/>
<evidence type="ECO:0000313" key="3">
    <source>
        <dbReference type="Proteomes" id="UP000030669"/>
    </source>
</evidence>
<dbReference type="OMA" id="GMIMCEL"/>
<dbReference type="GO" id="GO:0180022">
    <property type="term" value="C:RQC-trigger complex"/>
    <property type="evidence" value="ECO:0007669"/>
    <property type="project" value="InterPro"/>
</dbReference>
<evidence type="ECO:0000313" key="2">
    <source>
        <dbReference type="EMBL" id="EPQ56772.1"/>
    </source>
</evidence>
<dbReference type="RefSeq" id="XP_007864750.1">
    <property type="nucleotide sequence ID" value="XM_007866559.1"/>
</dbReference>
<evidence type="ECO:0000259" key="1">
    <source>
        <dbReference type="Pfam" id="PF06221"/>
    </source>
</evidence>
<reference evidence="2 3" key="1">
    <citation type="journal article" date="2012" name="Science">
        <title>The Paleozoic origin of enzymatic lignin decomposition reconstructed from 31 fungal genomes.</title>
        <authorList>
            <person name="Floudas D."/>
            <person name="Binder M."/>
            <person name="Riley R."/>
            <person name="Barry K."/>
            <person name="Blanchette R.A."/>
            <person name="Henrissat B."/>
            <person name="Martinez A.T."/>
            <person name="Otillar R."/>
            <person name="Spatafora J.W."/>
            <person name="Yadav J.S."/>
            <person name="Aerts A."/>
            <person name="Benoit I."/>
            <person name="Boyd A."/>
            <person name="Carlson A."/>
            <person name="Copeland A."/>
            <person name="Coutinho P.M."/>
            <person name="de Vries R.P."/>
            <person name="Ferreira P."/>
            <person name="Findley K."/>
            <person name="Foster B."/>
            <person name="Gaskell J."/>
            <person name="Glotzer D."/>
            <person name="Gorecki P."/>
            <person name="Heitman J."/>
            <person name="Hesse C."/>
            <person name="Hori C."/>
            <person name="Igarashi K."/>
            <person name="Jurgens J.A."/>
            <person name="Kallen N."/>
            <person name="Kersten P."/>
            <person name="Kohler A."/>
            <person name="Kuees U."/>
            <person name="Kumar T.K.A."/>
            <person name="Kuo A."/>
            <person name="LaButti K."/>
            <person name="Larrondo L.F."/>
            <person name="Lindquist E."/>
            <person name="Ling A."/>
            <person name="Lombard V."/>
            <person name="Lucas S."/>
            <person name="Lundell T."/>
            <person name="Martin R."/>
            <person name="McLaughlin D.J."/>
            <person name="Morgenstern I."/>
            <person name="Morin E."/>
            <person name="Murat C."/>
            <person name="Nagy L.G."/>
            <person name="Nolan M."/>
            <person name="Ohm R.A."/>
            <person name="Patyshakuliyeva A."/>
            <person name="Rokas A."/>
            <person name="Ruiz-Duenas F.J."/>
            <person name="Sabat G."/>
            <person name="Salamov A."/>
            <person name="Samejima M."/>
            <person name="Schmutz J."/>
            <person name="Slot J.C."/>
            <person name="St John F."/>
            <person name="Stenlid J."/>
            <person name="Sun H."/>
            <person name="Sun S."/>
            <person name="Syed K."/>
            <person name="Tsang A."/>
            <person name="Wiebenga A."/>
            <person name="Young D."/>
            <person name="Pisabarro A."/>
            <person name="Eastwood D.C."/>
            <person name="Martin F."/>
            <person name="Cullen D."/>
            <person name="Grigoriev I.V."/>
            <person name="Hibbett D.S."/>
        </authorList>
    </citation>
    <scope>NUCLEOTIDE SEQUENCE [LARGE SCALE GENOMIC DNA]</scope>
    <source>
        <strain evidence="2 3">ATCC 11539</strain>
    </source>
</reference>
<feature type="domain" description="TRIP4/RQT4 C2HC5-type zinc finger" evidence="1">
    <location>
        <begin position="8"/>
        <end position="58"/>
    </location>
</feature>
<dbReference type="AlphaFoldDB" id="S7QBP2"/>
<accession>S7QBP2</accession>
<name>S7QBP2_GLOTA</name>
<dbReference type="STRING" id="670483.S7QBP2"/>
<dbReference type="Proteomes" id="UP000030669">
    <property type="component" value="Unassembled WGS sequence"/>
</dbReference>
<sequence length="95" mass="9937">GARDPKGGCFCKARIHDLSPYTPICKSCGLVLCAVNLPFYACPSCAAPLMAPSAREALALQLSDQIDATLAREEAARLQALEDARKAAGAFPSLS</sequence>
<dbReference type="GeneID" id="19304987"/>
<dbReference type="Pfam" id="PF06221">
    <property type="entry name" value="zf-C2HC5"/>
    <property type="match status" value="1"/>
</dbReference>
<dbReference type="eggNOG" id="ENOG502S8AU">
    <property type="taxonomic scope" value="Eukaryota"/>
</dbReference>